<dbReference type="AlphaFoldDB" id="A0A516T9L8"/>
<proteinExistence type="predicted"/>
<name>A0A516T9L8_9ACTN</name>
<dbReference type="SMR" id="A0A516T9L8"/>
<evidence type="ECO:0000313" key="1">
    <source>
        <dbReference type="EMBL" id="QDQ37873.1"/>
    </source>
</evidence>
<dbReference type="PANTHER" id="PTHR38479">
    <property type="entry name" value="LMO0824 PROTEIN"/>
    <property type="match status" value="1"/>
</dbReference>
<dbReference type="Pfam" id="PF06224">
    <property type="entry name" value="AlkZ-like"/>
    <property type="match status" value="1"/>
</dbReference>
<dbReference type="PANTHER" id="PTHR38479:SF2">
    <property type="entry name" value="WINGED HELIX DNA-BINDING DOMAIN-CONTAINING PROTEIN"/>
    <property type="match status" value="1"/>
</dbReference>
<protein>
    <submittedName>
        <fullName evidence="1">HTH-42 superfamily protein</fullName>
    </submittedName>
</protein>
<sequence>MNPRAGRLSWSEVSARRLERSALAAPSAAAGPAELVRALCGAHAQVLSAAELSVGIRSEAATRGDVRAALWDQRSLVKTHGPRGTVHLLPTADLPLWNAALSTMPHPANPFPQQVRMTDEQTEEVIAAIGKALADAELTVDELSEAVVDIAGPWAGDLVMPAFQGMWPRWRQAITLASYRGVLCFGPNKGRKVTYTNPQRHLPGFEPVEGTEAQARLLENYLRAYGPATPQNYAKWLNAPRGWTTELFASLESGGRVQRVDVEGTPAWVNAGDTEFPSEPPRGVRLLPYFDAYVVAGQPRERLFPGRAAERALTPSGQAGNYPVLLIDGTVCGVWHQRRSGKKLYVTVEPLTKLSTAHRALLDEQVERVAAVLEGRPELTVGTVSAGAHA</sequence>
<accession>A0A516T9L8</accession>
<organism evidence="1">
    <name type="scientific">Streptomyces vinaceusdrappus</name>
    <dbReference type="NCBI Taxonomy" id="67376"/>
    <lineage>
        <taxon>Bacteria</taxon>
        <taxon>Bacillati</taxon>
        <taxon>Actinomycetota</taxon>
        <taxon>Actinomycetes</taxon>
        <taxon>Kitasatosporales</taxon>
        <taxon>Streptomycetaceae</taxon>
        <taxon>Streptomyces</taxon>
        <taxon>Streptomyces rochei group</taxon>
    </lineage>
</organism>
<dbReference type="InterPro" id="IPR009351">
    <property type="entry name" value="AlkZ-like"/>
</dbReference>
<dbReference type="EMBL" id="MK501817">
    <property type="protein sequence ID" value="QDQ37873.1"/>
    <property type="molecule type" value="Genomic_DNA"/>
</dbReference>
<reference evidence="1" key="1">
    <citation type="journal article" date="2019" name="Org. Lett.">
        <title>Discovery of Druggability-Improved Analogues by Investigation of the LL-D49194?1 Biosynthetic Pathway.</title>
        <authorList>
            <person name="Dong L."/>
            <person name="Shen Y."/>
            <person name="Hou X.-F."/>
            <person name="Li W.-J."/>
            <person name="Tang G.-L."/>
        </authorList>
    </citation>
    <scope>NUCLEOTIDE SEQUENCE</scope>
    <source>
        <strain evidence="1">NRRL15735</strain>
    </source>
</reference>